<keyword evidence="1" id="KW-0811">Translocation</keyword>
<dbReference type="SUPFAM" id="SSF56784">
    <property type="entry name" value="HAD-like"/>
    <property type="match status" value="1"/>
</dbReference>
<proteinExistence type="inferred from homology"/>
<comment type="function">
    <text evidence="1">Essential component of the TIM23 complex, a complex that mediates the translocation of transit peptide-containing proteins across the mitochondrial inner membrane.</text>
</comment>
<dbReference type="GO" id="GO:0005744">
    <property type="term" value="C:TIM23 mitochondrial import inner membrane translocase complex"/>
    <property type="evidence" value="ECO:0007669"/>
    <property type="project" value="UniProtKB-UniRule"/>
</dbReference>
<keyword evidence="1" id="KW-0812">Transmembrane</keyword>
<gene>
    <name evidence="3" type="primary">TIM50</name>
    <name evidence="3" type="ORF">PBK173_000029200</name>
    <name evidence="7" type="ORF">PBNK65E_000027100</name>
    <name evidence="4" type="ORF">PBNK65NY_000026800</name>
    <name evidence="5" type="ORF">PBSP11A_000026900</name>
    <name evidence="6" type="ORF">PBSP11RLL_000027100</name>
</gene>
<evidence type="ECO:0000313" key="11">
    <source>
        <dbReference type="Proteomes" id="UP000220214"/>
    </source>
</evidence>
<dbReference type="EMBL" id="LT160022">
    <property type="protein sequence ID" value="CXH89122.1"/>
    <property type="molecule type" value="Genomic_DNA"/>
</dbReference>
<evidence type="ECO:0000259" key="2">
    <source>
        <dbReference type="PROSITE" id="PS50969"/>
    </source>
</evidence>
<comment type="subunit">
    <text evidence="1">Component of the TIM23 complex.</text>
</comment>
<keyword evidence="1" id="KW-1133">Transmembrane helix</keyword>
<keyword evidence="1" id="KW-0809">Transit peptide</keyword>
<feature type="domain" description="FCP1 homology" evidence="2">
    <location>
        <begin position="236"/>
        <end position="377"/>
    </location>
</feature>
<comment type="similarity">
    <text evidence="1">Belongs to the TIM50 family.</text>
</comment>
<sequence length="438" mass="51940">MIKLINLKNNENKFIRNLYIWPRIYHQNLYCSVNKNVKFFDNIKINKNRIIKIGNNENIKTKIYSFKNYNFDKKNNIDKTTNITKHNRISIRCFSTNSGNNTIDKNNKGANINKNEGENNIANNCKQTILEKSENKKCENNEKQRQKTTREIYMDRKHRESIIKMYLFLSLVLMPFGYIYMYCIEKNINIKELIQIIKKKCEHLESQYNEIIQEFIDKYFPINNEPLLPDFKDLNYPENLPTLVIDLNYVIAKLEYDRKTGWKVLKRPYSDLFFKELSSFYEIVIWSDDNFPVAQEVISKWGIPAIGCLHRDQCSKKKKFYIKDLNRLGRNLDRVVIIDHDIHAFMLQPENGILIKEFHGDIEDNEMLCLIDLLKSFAISSYNIGQFLQKYGGGDYNIGKRYLQQKNDAEQKSQRIRSLGKIFHVDNKKPHSGMSFNI</sequence>
<evidence type="ECO:0000313" key="3">
    <source>
        <dbReference type="EMBL" id="CXH89122.1"/>
    </source>
</evidence>
<dbReference type="InterPro" id="IPR004274">
    <property type="entry name" value="FCP1_dom"/>
</dbReference>
<dbReference type="PANTHER" id="PTHR12210">
    <property type="entry name" value="DULLARD PROTEIN PHOSPHATASE"/>
    <property type="match status" value="1"/>
</dbReference>
<dbReference type="Gene3D" id="3.40.50.1000">
    <property type="entry name" value="HAD superfamily/HAD-like"/>
    <property type="match status" value="1"/>
</dbReference>
<evidence type="ECO:0000313" key="8">
    <source>
        <dbReference type="Proteomes" id="UP000069549"/>
    </source>
</evidence>
<dbReference type="SMART" id="SM00577">
    <property type="entry name" value="CPDc"/>
    <property type="match status" value="1"/>
</dbReference>
<dbReference type="Proteomes" id="UP000220214">
    <property type="component" value="Chromosome 2"/>
</dbReference>
<dbReference type="Proteomes" id="UP000069549">
    <property type="component" value="Chromosome 2"/>
</dbReference>
<dbReference type="EMBL" id="LT608250">
    <property type="protein sequence ID" value="SCM15261.1"/>
    <property type="molecule type" value="Genomic_DNA"/>
</dbReference>
<dbReference type="SMR" id="A0A0Y9TQH5"/>
<protein>
    <recommendedName>
        <fullName evidence="1">Mitochondrial import inner membrane translocase subunit TIM50</fullName>
    </recommendedName>
</protein>
<keyword evidence="1" id="KW-0653">Protein transport</keyword>
<keyword evidence="1" id="KW-0813">Transport</keyword>
<evidence type="ECO:0000313" key="7">
    <source>
        <dbReference type="EMBL" id="SCN21944.1"/>
    </source>
</evidence>
<dbReference type="Proteomes" id="UP000516480">
    <property type="component" value="Chromosome 2"/>
</dbReference>
<comment type="subcellular location">
    <subcellularLocation>
        <location evidence="1">Mitochondrion inner membrane</location>
        <topology evidence="1">Single-pass membrane protein</topology>
    </subcellularLocation>
</comment>
<dbReference type="VEuPathDB" id="PlasmoDB:PBANKA_0211000"/>
<name>A0A0Y9TQH5_PLABE</name>
<dbReference type="PROSITE" id="PS50969">
    <property type="entry name" value="FCP1"/>
    <property type="match status" value="1"/>
</dbReference>
<evidence type="ECO:0000256" key="1">
    <source>
        <dbReference type="RuleBase" id="RU365079"/>
    </source>
</evidence>
<dbReference type="CDD" id="cd07521">
    <property type="entry name" value="HAD_FCP1-like"/>
    <property type="match status" value="1"/>
</dbReference>
<dbReference type="GO" id="GO:0015031">
    <property type="term" value="P:protein transport"/>
    <property type="evidence" value="ECO:0007669"/>
    <property type="project" value="UniProtKB-KW"/>
</dbReference>
<dbReference type="Proteomes" id="UP000219860">
    <property type="component" value="Chromosome 2"/>
</dbReference>
<dbReference type="InterPro" id="IPR023214">
    <property type="entry name" value="HAD_sf"/>
</dbReference>
<dbReference type="AlphaFoldDB" id="A0A0Y9TQH5"/>
<keyword evidence="1" id="KW-0472">Membrane</keyword>
<organism evidence="3 8">
    <name type="scientific">Plasmodium berghei</name>
    <dbReference type="NCBI Taxonomy" id="5821"/>
    <lineage>
        <taxon>Eukaryota</taxon>
        <taxon>Sar</taxon>
        <taxon>Alveolata</taxon>
        <taxon>Apicomplexa</taxon>
        <taxon>Aconoidasida</taxon>
        <taxon>Haemosporida</taxon>
        <taxon>Plasmodiidae</taxon>
        <taxon>Plasmodium</taxon>
        <taxon>Plasmodium (Vinckeia)</taxon>
    </lineage>
</organism>
<evidence type="ECO:0000313" key="12">
    <source>
        <dbReference type="Proteomes" id="UP000516480"/>
    </source>
</evidence>
<dbReference type="Proteomes" id="UP000219974">
    <property type="component" value="Chromosome 2"/>
</dbReference>
<evidence type="ECO:0000313" key="9">
    <source>
        <dbReference type="Proteomes" id="UP000219860"/>
    </source>
</evidence>
<reference evidence="3 8" key="1">
    <citation type="submission" date="2016-02" db="EMBL/GenBank/DDBJ databases">
        <authorList>
            <consortium name="Pathogen Informatics"/>
        </authorList>
    </citation>
    <scope>NUCLEOTIDE SEQUENCE [LARGE SCALE GENOMIC DNA]</scope>
    <source>
        <strain evidence="3 8">K173</strain>
        <strain evidence="4 12">NK65 ny</strain>
        <strain evidence="7 11">NK65e</strain>
        <strain evidence="5 9">SP11 Antwerpcl1</strain>
        <strain evidence="6 10">SP11 RLL</strain>
    </source>
</reference>
<dbReference type="OrthoDB" id="445750at2759"/>
<dbReference type="InterPro" id="IPR050365">
    <property type="entry name" value="TIM50"/>
</dbReference>
<dbReference type="EMBL" id="LT608266">
    <property type="protein sequence ID" value="SCM17056.1"/>
    <property type="molecule type" value="Genomic_DNA"/>
</dbReference>
<dbReference type="EMBL" id="LT608138">
    <property type="protein sequence ID" value="SCL90292.1"/>
    <property type="molecule type" value="Genomic_DNA"/>
</dbReference>
<feature type="transmembrane region" description="Helical" evidence="1">
    <location>
        <begin position="162"/>
        <end position="181"/>
    </location>
</feature>
<evidence type="ECO:0000313" key="10">
    <source>
        <dbReference type="Proteomes" id="UP000219974"/>
    </source>
</evidence>
<evidence type="ECO:0000313" key="6">
    <source>
        <dbReference type="EMBL" id="SCM17056.1"/>
    </source>
</evidence>
<evidence type="ECO:0000313" key="5">
    <source>
        <dbReference type="EMBL" id="SCM15261.1"/>
    </source>
</evidence>
<dbReference type="OMA" id="HDIHAFM"/>
<keyword evidence="1" id="KW-0496">Mitochondrion</keyword>
<dbReference type="EMBL" id="LT614628">
    <property type="protein sequence ID" value="SCN21944.1"/>
    <property type="molecule type" value="Genomic_DNA"/>
</dbReference>
<dbReference type="InterPro" id="IPR036412">
    <property type="entry name" value="HAD-like_sf"/>
</dbReference>
<evidence type="ECO:0000313" key="4">
    <source>
        <dbReference type="EMBL" id="SCL90292.1"/>
    </source>
</evidence>
<dbReference type="Pfam" id="PF03031">
    <property type="entry name" value="NIF"/>
    <property type="match status" value="1"/>
</dbReference>
<accession>A0A0Y9TQH5</accession>